<evidence type="ECO:0000313" key="2">
    <source>
        <dbReference type="Proteomes" id="UP000681594"/>
    </source>
</evidence>
<dbReference type="RefSeq" id="WP_209378682.1">
    <property type="nucleotide sequence ID" value="NZ_JAGIZB010000005.1"/>
</dbReference>
<sequence length="89" mass="9271">MISRTTDPMATVIEAVEVLARYASANGMTGAQEVLMEILAVAHGWPGEGMGAAQGEASARQGGARPDLVRSGFRSMAMSTPERVAHAAR</sequence>
<accession>A0ABS4ADY2</accession>
<gene>
    <name evidence="1" type="ORF">J8J14_06590</name>
</gene>
<protein>
    <submittedName>
        <fullName evidence="1">Uncharacterized protein</fullName>
    </submittedName>
</protein>
<organism evidence="1 2">
    <name type="scientific">Pararoseomonas baculiformis</name>
    <dbReference type="NCBI Taxonomy" id="2820812"/>
    <lineage>
        <taxon>Bacteria</taxon>
        <taxon>Pseudomonadati</taxon>
        <taxon>Pseudomonadota</taxon>
        <taxon>Alphaproteobacteria</taxon>
        <taxon>Acetobacterales</taxon>
        <taxon>Acetobacteraceae</taxon>
        <taxon>Pararoseomonas</taxon>
    </lineage>
</organism>
<name>A0ABS4ADY2_9PROT</name>
<keyword evidence="2" id="KW-1185">Reference proteome</keyword>
<comment type="caution">
    <text evidence="1">The sequence shown here is derived from an EMBL/GenBank/DDBJ whole genome shotgun (WGS) entry which is preliminary data.</text>
</comment>
<dbReference type="EMBL" id="JAGIZB010000005">
    <property type="protein sequence ID" value="MBP0444444.1"/>
    <property type="molecule type" value="Genomic_DNA"/>
</dbReference>
<proteinExistence type="predicted"/>
<dbReference type="Proteomes" id="UP000681594">
    <property type="component" value="Unassembled WGS sequence"/>
</dbReference>
<evidence type="ECO:0000313" key="1">
    <source>
        <dbReference type="EMBL" id="MBP0444444.1"/>
    </source>
</evidence>
<reference evidence="1 2" key="1">
    <citation type="submission" date="2021-03" db="EMBL/GenBank/DDBJ databases">
        <authorList>
            <person name="So Y."/>
        </authorList>
    </citation>
    <scope>NUCLEOTIDE SEQUENCE [LARGE SCALE GENOMIC DNA]</scope>
    <source>
        <strain evidence="1 2">SSH11</strain>
    </source>
</reference>